<comment type="caution">
    <text evidence="2">The sequence shown here is derived from an EMBL/GenBank/DDBJ whole genome shotgun (WGS) entry which is preliminary data.</text>
</comment>
<keyword evidence="3" id="KW-1185">Reference proteome</keyword>
<dbReference type="RefSeq" id="WP_071634516.1">
    <property type="nucleotide sequence ID" value="NZ_MOEC01000061.1"/>
</dbReference>
<dbReference type="OrthoDB" id="9800103at2"/>
<dbReference type="Gene3D" id="3.40.50.1390">
    <property type="entry name" value="Resolvase, N-terminal catalytic domain"/>
    <property type="match status" value="1"/>
</dbReference>
<dbReference type="InterPro" id="IPR050639">
    <property type="entry name" value="SSR_resolvase"/>
</dbReference>
<dbReference type="GO" id="GO:0000150">
    <property type="term" value="F:DNA strand exchange activity"/>
    <property type="evidence" value="ECO:0007669"/>
    <property type="project" value="InterPro"/>
</dbReference>
<dbReference type="PANTHER" id="PTHR30461:SF19">
    <property type="entry name" value="SITE-SPECIFIC RECOMBINASE RESOLVASE FAMILY"/>
    <property type="match status" value="1"/>
</dbReference>
<dbReference type="EMBL" id="MOEC01000061">
    <property type="protein sequence ID" value="OIS90302.1"/>
    <property type="molecule type" value="Genomic_DNA"/>
</dbReference>
<dbReference type="SMART" id="SM00857">
    <property type="entry name" value="Resolvase"/>
    <property type="match status" value="1"/>
</dbReference>
<name>A0A1J6HXU3_9HYPH</name>
<gene>
    <name evidence="2" type="ORF">BLA27_27430</name>
</gene>
<sequence>MPKTYAYLRVSRDGQDPENQKLGLLEYANAKGFTSVQIEEEVASRAKDWRKRKIGQIIESAERGDVILTPELSRIAGSALAALEILAAASARGLIVHVTKQQIVMDGSLQSDIMATVLGLAAQIERHFVQSRTTEALKVARQRGVQLGRPKGSAAVELKLDPRIDEVRAFVNLGVPQRRAAQILSVSPATLNKFIKTRKIKPTDTIPTISMPGGQNAQ</sequence>
<dbReference type="GO" id="GO:0003677">
    <property type="term" value="F:DNA binding"/>
    <property type="evidence" value="ECO:0007669"/>
    <property type="project" value="InterPro"/>
</dbReference>
<dbReference type="AlphaFoldDB" id="A0A1J6HXU3"/>
<dbReference type="Pfam" id="PF00239">
    <property type="entry name" value="Resolvase"/>
    <property type="match status" value="1"/>
</dbReference>
<dbReference type="InterPro" id="IPR036162">
    <property type="entry name" value="Resolvase-like_N_sf"/>
</dbReference>
<evidence type="ECO:0000313" key="3">
    <source>
        <dbReference type="Proteomes" id="UP000182985"/>
    </source>
</evidence>
<dbReference type="InterPro" id="IPR006119">
    <property type="entry name" value="Resolv_N"/>
</dbReference>
<dbReference type="Proteomes" id="UP000182985">
    <property type="component" value="Unassembled WGS sequence"/>
</dbReference>
<dbReference type="PANTHER" id="PTHR30461">
    <property type="entry name" value="DNA-INVERTASE FROM LAMBDOID PROPHAGE"/>
    <property type="match status" value="1"/>
</dbReference>
<accession>A0A1J6HXU3</accession>
<feature type="domain" description="Resolvase/invertase-type recombinase catalytic" evidence="1">
    <location>
        <begin position="3"/>
        <end position="144"/>
    </location>
</feature>
<evidence type="ECO:0000313" key="2">
    <source>
        <dbReference type="EMBL" id="OIS90302.1"/>
    </source>
</evidence>
<dbReference type="SUPFAM" id="SSF53041">
    <property type="entry name" value="Resolvase-like"/>
    <property type="match status" value="1"/>
</dbReference>
<protein>
    <submittedName>
        <fullName evidence="2">Resolvase</fullName>
    </submittedName>
</protein>
<evidence type="ECO:0000259" key="1">
    <source>
        <dbReference type="PROSITE" id="PS51736"/>
    </source>
</evidence>
<dbReference type="PROSITE" id="PS51736">
    <property type="entry name" value="RECOMBINASES_3"/>
    <property type="match status" value="1"/>
</dbReference>
<reference evidence="2 3" key="1">
    <citation type="submission" date="2016-10" db="EMBL/GenBank/DDBJ databases">
        <title>The Draft Genome Sequence of the Potato Rhizosphere Bacteria Ochrobactrum sp. IPA7.2.</title>
        <authorList>
            <person name="Gogoleva N.E."/>
            <person name="Khlopko Y.A."/>
            <person name="Burygin G.L."/>
            <person name="Plotnikov A.O."/>
        </authorList>
    </citation>
    <scope>NUCLEOTIDE SEQUENCE [LARGE SCALE GENOMIC DNA]</scope>
    <source>
        <strain evidence="2 3">IPA7.2</strain>
    </source>
</reference>
<proteinExistence type="predicted"/>
<organism evidence="2 3">
    <name type="scientific">Brucella cytisi</name>
    <dbReference type="NCBI Taxonomy" id="407152"/>
    <lineage>
        <taxon>Bacteria</taxon>
        <taxon>Pseudomonadati</taxon>
        <taxon>Pseudomonadota</taxon>
        <taxon>Alphaproteobacteria</taxon>
        <taxon>Hyphomicrobiales</taxon>
        <taxon>Brucellaceae</taxon>
        <taxon>Brucella/Ochrobactrum group</taxon>
        <taxon>Brucella</taxon>
    </lineage>
</organism>